<dbReference type="Gene3D" id="3.10.450.360">
    <property type="match status" value="1"/>
</dbReference>
<name>A0A0D0G1H3_9SPHI</name>
<evidence type="ECO:0000313" key="2">
    <source>
        <dbReference type="EMBL" id="KIO78649.1"/>
    </source>
</evidence>
<comment type="caution">
    <text evidence="2">The sequence shown here is derived from an EMBL/GenBank/DDBJ whole genome shotgun (WGS) entry which is preliminary data.</text>
</comment>
<organism evidence="2 3">
    <name type="scientific">Pedobacter lusitanus</name>
    <dbReference type="NCBI Taxonomy" id="1503925"/>
    <lineage>
        <taxon>Bacteria</taxon>
        <taxon>Pseudomonadati</taxon>
        <taxon>Bacteroidota</taxon>
        <taxon>Sphingobacteriia</taxon>
        <taxon>Sphingobacteriales</taxon>
        <taxon>Sphingobacteriaceae</taxon>
        <taxon>Pedobacter</taxon>
    </lineage>
</organism>
<protein>
    <recommendedName>
        <fullName evidence="4">Beta-lactamase-inhibitor-like PepSY-like domain-containing protein</fullName>
    </recommendedName>
</protein>
<dbReference type="OrthoDB" id="894202at2"/>
<keyword evidence="1" id="KW-0732">Signal</keyword>
<evidence type="ECO:0008006" key="4">
    <source>
        <dbReference type="Google" id="ProtNLM"/>
    </source>
</evidence>
<sequence>MKNLILGAAILAFAGVSTVKANDIKNPVAIVSQQDSTTKTPVKIEELPDAVKATLTSDKYKDWAPIAAFKITDAKKAEYYQVDAKKGEETASLKIGKDGVVIQ</sequence>
<dbReference type="Proteomes" id="UP000032049">
    <property type="component" value="Unassembled WGS sequence"/>
</dbReference>
<dbReference type="EMBL" id="JXRA01000008">
    <property type="protein sequence ID" value="KIO78649.1"/>
    <property type="molecule type" value="Genomic_DNA"/>
</dbReference>
<keyword evidence="3" id="KW-1185">Reference proteome</keyword>
<reference evidence="2 3" key="1">
    <citation type="submission" date="2015-01" db="EMBL/GenBank/DDBJ databases">
        <title>Draft genome sequence of Pedobacter sp. NL19 isolated from sludge of an effluent treatment pond in an abandoned uranium mine.</title>
        <authorList>
            <person name="Santos T."/>
            <person name="Caetano T."/>
            <person name="Covas C."/>
            <person name="Cruz A."/>
            <person name="Mendo S."/>
        </authorList>
    </citation>
    <scope>NUCLEOTIDE SEQUENCE [LARGE SCALE GENOMIC DNA]</scope>
    <source>
        <strain evidence="2 3">NL19</strain>
    </source>
</reference>
<feature type="signal peptide" evidence="1">
    <location>
        <begin position="1"/>
        <end position="21"/>
    </location>
</feature>
<gene>
    <name evidence="2" type="ORF">TH53_02595</name>
</gene>
<evidence type="ECO:0000256" key="1">
    <source>
        <dbReference type="SAM" id="SignalP"/>
    </source>
</evidence>
<accession>A0A0D0G1H3</accession>
<feature type="chain" id="PRO_5002210772" description="Beta-lactamase-inhibitor-like PepSY-like domain-containing protein" evidence="1">
    <location>
        <begin position="22"/>
        <end position="103"/>
    </location>
</feature>
<dbReference type="AlphaFoldDB" id="A0A0D0G1H3"/>
<dbReference type="RefSeq" id="WP_041878088.1">
    <property type="nucleotide sequence ID" value="NZ_CP157278.1"/>
</dbReference>
<evidence type="ECO:0000313" key="3">
    <source>
        <dbReference type="Proteomes" id="UP000032049"/>
    </source>
</evidence>
<proteinExistence type="predicted"/>